<organism evidence="1 2">
    <name type="scientific">Micromonospora cremea</name>
    <dbReference type="NCBI Taxonomy" id="709881"/>
    <lineage>
        <taxon>Bacteria</taxon>
        <taxon>Bacillati</taxon>
        <taxon>Actinomycetota</taxon>
        <taxon>Actinomycetes</taxon>
        <taxon>Micromonosporales</taxon>
        <taxon>Micromonosporaceae</taxon>
        <taxon>Micromonospora</taxon>
    </lineage>
</organism>
<gene>
    <name evidence="1" type="ORF">SAMN04489832_6025</name>
</gene>
<protein>
    <submittedName>
        <fullName evidence="1">Uncharacterized protein</fullName>
    </submittedName>
</protein>
<dbReference type="OrthoDB" id="3830327at2"/>
<name>A0A1N6AS04_9ACTN</name>
<sequence>MALDKETAARMAEERLAEWRRLSYGEWRVMLEDRELRQVVGEDGKRYSVACHGLDDGEGRVRMVVAVDDGGWPAFVPQVRVEIMNPDGTFLD</sequence>
<evidence type="ECO:0000313" key="2">
    <source>
        <dbReference type="Proteomes" id="UP000185124"/>
    </source>
</evidence>
<keyword evidence="2" id="KW-1185">Reference proteome</keyword>
<dbReference type="EMBL" id="FSQT01000002">
    <property type="protein sequence ID" value="SIN36718.1"/>
    <property type="molecule type" value="Genomic_DNA"/>
</dbReference>
<dbReference type="AlphaFoldDB" id="A0A1N6AS04"/>
<accession>A0A1N6AS04</accession>
<reference evidence="2" key="1">
    <citation type="submission" date="2016-12" db="EMBL/GenBank/DDBJ databases">
        <authorList>
            <person name="Varghese N."/>
            <person name="Submissions S."/>
        </authorList>
    </citation>
    <scope>NUCLEOTIDE SEQUENCE [LARGE SCALE GENOMIC DNA]</scope>
    <source>
        <strain evidence="2">DSM 45599</strain>
    </source>
</reference>
<evidence type="ECO:0000313" key="1">
    <source>
        <dbReference type="EMBL" id="SIN36718.1"/>
    </source>
</evidence>
<dbReference type="Proteomes" id="UP000185124">
    <property type="component" value="Unassembled WGS sequence"/>
</dbReference>
<proteinExistence type="predicted"/>